<feature type="signal peptide" evidence="1">
    <location>
        <begin position="1"/>
        <end position="26"/>
    </location>
</feature>
<feature type="chain" id="PRO_5042533845" evidence="1">
    <location>
        <begin position="27"/>
        <end position="144"/>
    </location>
</feature>
<keyword evidence="1" id="KW-0732">Signal</keyword>
<dbReference type="GO" id="GO:0007186">
    <property type="term" value="P:G protein-coupled receptor signaling pathway"/>
    <property type="evidence" value="ECO:0007669"/>
    <property type="project" value="TreeGrafter"/>
</dbReference>
<dbReference type="PANTHER" id="PTHR41151">
    <property type="entry name" value="PARTNER OF BURSICON"/>
    <property type="match status" value="1"/>
</dbReference>
<proteinExistence type="predicted"/>
<dbReference type="PANTHER" id="PTHR41151:SF1">
    <property type="entry name" value="PARTNER OF BURSICON"/>
    <property type="match status" value="1"/>
</dbReference>
<dbReference type="CTD" id="34845"/>
<dbReference type="GO" id="GO:0001664">
    <property type="term" value="F:G protein-coupled receptor binding"/>
    <property type="evidence" value="ECO:0007669"/>
    <property type="project" value="InterPro"/>
</dbReference>
<organism evidence="2 3">
    <name type="scientific">Galendromus occidentalis</name>
    <name type="common">western predatory mite</name>
    <dbReference type="NCBI Taxonomy" id="34638"/>
    <lineage>
        <taxon>Eukaryota</taxon>
        <taxon>Metazoa</taxon>
        <taxon>Ecdysozoa</taxon>
        <taxon>Arthropoda</taxon>
        <taxon>Chelicerata</taxon>
        <taxon>Arachnida</taxon>
        <taxon>Acari</taxon>
        <taxon>Parasitiformes</taxon>
        <taxon>Mesostigmata</taxon>
        <taxon>Gamasina</taxon>
        <taxon>Phytoseioidea</taxon>
        <taxon>Phytoseiidae</taxon>
        <taxon>Typhlodrominae</taxon>
        <taxon>Galendromus</taxon>
    </lineage>
</organism>
<evidence type="ECO:0000256" key="1">
    <source>
        <dbReference type="SAM" id="SignalP"/>
    </source>
</evidence>
<dbReference type="RefSeq" id="XP_003742659.1">
    <property type="nucleotide sequence ID" value="XM_003742611.1"/>
</dbReference>
<keyword evidence="2" id="KW-1185">Reference proteome</keyword>
<gene>
    <name evidence="3" type="primary">LOC100897155</name>
</gene>
<dbReference type="Gene3D" id="2.10.90.10">
    <property type="entry name" value="Cystine-knot cytokines"/>
    <property type="match status" value="1"/>
</dbReference>
<dbReference type="GO" id="GO:0005184">
    <property type="term" value="F:neuropeptide hormone activity"/>
    <property type="evidence" value="ECO:0007669"/>
    <property type="project" value="InterPro"/>
</dbReference>
<protein>
    <submittedName>
        <fullName evidence="3">Partner of bursicon</fullName>
    </submittedName>
</protein>
<dbReference type="InterPro" id="IPR029034">
    <property type="entry name" value="Cystine-knot_cytokine"/>
</dbReference>
<sequence length="144" mass="15873">MAHSNALVRAAFLIALSTLTWLGVEGNFLNEPFALEQSCRSIQTKIHIGREENDDFGNPLRNCEGTVEVTKCEGTCSSHVQPSLSAPHGFHKECNCCRESQMEPRVVLLDQCYDANGERLMGPLGSMELQLRVPQGCTCLPCSF</sequence>
<dbReference type="GeneID" id="100897155"/>
<evidence type="ECO:0000313" key="2">
    <source>
        <dbReference type="Proteomes" id="UP000694867"/>
    </source>
</evidence>
<dbReference type="GO" id="GO:0031395">
    <property type="term" value="C:bursicon neuropeptide hormone complex"/>
    <property type="evidence" value="ECO:0007669"/>
    <property type="project" value="InterPro"/>
</dbReference>
<reference evidence="3" key="1">
    <citation type="submission" date="2025-08" db="UniProtKB">
        <authorList>
            <consortium name="RefSeq"/>
        </authorList>
    </citation>
    <scope>IDENTIFICATION</scope>
</reference>
<dbReference type="Proteomes" id="UP000694867">
    <property type="component" value="Unplaced"/>
</dbReference>
<dbReference type="KEGG" id="goe:100897155"/>
<evidence type="ECO:0000313" key="3">
    <source>
        <dbReference type="RefSeq" id="XP_003742659.1"/>
    </source>
</evidence>
<dbReference type="AlphaFoldDB" id="A0AAJ6QSR6"/>
<accession>A0AAJ6QSR6</accession>
<name>A0AAJ6QSR6_9ACAR</name>
<dbReference type="InterPro" id="IPR034441">
    <property type="entry name" value="Bursicon_suB"/>
</dbReference>